<organism evidence="2">
    <name type="scientific">Vibrio nigripulchritudo</name>
    <dbReference type="NCBI Taxonomy" id="28173"/>
    <lineage>
        <taxon>Bacteria</taxon>
        <taxon>Pseudomonadati</taxon>
        <taxon>Pseudomonadota</taxon>
        <taxon>Gammaproteobacteria</taxon>
        <taxon>Vibrionales</taxon>
        <taxon>Vibrionaceae</taxon>
        <taxon>Vibrio</taxon>
    </lineage>
</organism>
<gene>
    <name evidence="2" type="ORF">VIBNI_0040</name>
</gene>
<dbReference type="InterPro" id="IPR037883">
    <property type="entry name" value="Knr4/Smi1-like_sf"/>
</dbReference>
<accession>A0A9P1JL74</accession>
<keyword evidence="2" id="KW-0614">Plasmid</keyword>
<reference evidence="2" key="1">
    <citation type="submission" date="2010-02" db="EMBL/GenBank/DDBJ databases">
        <authorList>
            <person name="Genoscope - CEA"/>
        </authorList>
    </citation>
    <scope>NUCLEOTIDE SEQUENCE</scope>
    <source>
        <plasmid evidence="2">VIBNI_pA</plasmid>
    </source>
</reference>
<sequence length="164" mass="18337">MSMVTEINGIKMLSVSPALTPRDFEEFATRFPAPIPSSFRTFYLTCNGGFPSEEETERGNWGLPVGGFNPIKHGDVTIETLIDDIGCLVSDSCHFPKHQYIPFAFDDGGHTIFLSLTRESIGKVFLFDEDEGHLVKFSDSFDALFRSLLPASEDSLSHREQDPR</sequence>
<dbReference type="InterPro" id="IPR018958">
    <property type="entry name" value="Knr4/Smi1-like_dom"/>
</dbReference>
<protein>
    <submittedName>
        <fullName evidence="2">Cell wall assembly and cell proliferation coordinating protein, KNR4-like</fullName>
    </submittedName>
</protein>
<feature type="domain" description="Knr4/Smi1-like" evidence="1">
    <location>
        <begin position="18"/>
        <end position="147"/>
    </location>
</feature>
<dbReference type="SMART" id="SM00860">
    <property type="entry name" value="SMI1_KNR4"/>
    <property type="match status" value="1"/>
</dbReference>
<proteinExistence type="predicted"/>
<geneLocation type="plasmid" evidence="2">
    <name>VIBNI_pA</name>
</geneLocation>
<dbReference type="SUPFAM" id="SSF160631">
    <property type="entry name" value="SMI1/KNR4-like"/>
    <property type="match status" value="1"/>
</dbReference>
<dbReference type="AlphaFoldDB" id="A0A9P1JL74"/>
<dbReference type="EMBL" id="FP893246">
    <property type="protein sequence ID" value="CBJ93088.1"/>
    <property type="molecule type" value="Genomic_DNA"/>
</dbReference>
<dbReference type="Gene3D" id="3.40.1580.10">
    <property type="entry name" value="SMI1/KNR4-like"/>
    <property type="match status" value="1"/>
</dbReference>
<dbReference type="Pfam" id="PF09346">
    <property type="entry name" value="SMI1_KNR4"/>
    <property type="match status" value="1"/>
</dbReference>
<evidence type="ECO:0000313" key="2">
    <source>
        <dbReference type="EMBL" id="CBJ93088.1"/>
    </source>
</evidence>
<dbReference type="RefSeq" id="WP_013610229.1">
    <property type="nucleotide sequence ID" value="NC_015156.1"/>
</dbReference>
<name>A0A9P1JL74_9VIBR</name>
<evidence type="ECO:0000259" key="1">
    <source>
        <dbReference type="SMART" id="SM00860"/>
    </source>
</evidence>